<name>A0AAV5R2W6_PICKL</name>
<dbReference type="GO" id="GO:0003677">
    <property type="term" value="F:DNA binding"/>
    <property type="evidence" value="ECO:0007669"/>
    <property type="project" value="InterPro"/>
</dbReference>
<feature type="region of interest" description="Disordered" evidence="5">
    <location>
        <begin position="211"/>
        <end position="232"/>
    </location>
</feature>
<evidence type="ECO:0000256" key="5">
    <source>
        <dbReference type="SAM" id="MobiDB-lite"/>
    </source>
</evidence>
<evidence type="ECO:0000256" key="3">
    <source>
        <dbReference type="ARBA" id="ARBA00023163"/>
    </source>
</evidence>
<proteinExistence type="predicted"/>
<evidence type="ECO:0000256" key="1">
    <source>
        <dbReference type="ARBA" id="ARBA00004123"/>
    </source>
</evidence>
<comment type="subcellular location">
    <subcellularLocation>
        <location evidence="1">Nucleus</location>
    </subcellularLocation>
</comment>
<reference evidence="6 7" key="1">
    <citation type="journal article" date="2023" name="Elife">
        <title>Identification of key yeast species and microbe-microbe interactions impacting larval growth of Drosophila in the wild.</title>
        <authorList>
            <person name="Mure A."/>
            <person name="Sugiura Y."/>
            <person name="Maeda R."/>
            <person name="Honda K."/>
            <person name="Sakurai N."/>
            <person name="Takahashi Y."/>
            <person name="Watada M."/>
            <person name="Katoh T."/>
            <person name="Gotoh A."/>
            <person name="Gotoh Y."/>
            <person name="Taniguchi I."/>
            <person name="Nakamura K."/>
            <person name="Hayashi T."/>
            <person name="Katayama T."/>
            <person name="Uemura T."/>
            <person name="Hattori Y."/>
        </authorList>
    </citation>
    <scope>NUCLEOTIDE SEQUENCE [LARGE SCALE GENOMIC DNA]</scope>
    <source>
        <strain evidence="6 7">PK-24</strain>
    </source>
</reference>
<dbReference type="PANTHER" id="PTHR13408">
    <property type="entry name" value="DNA-DIRECTED RNA POLYMERASE III"/>
    <property type="match status" value="1"/>
</dbReference>
<keyword evidence="2 6" id="KW-0240">DNA-directed RNA polymerase</keyword>
<dbReference type="GO" id="GO:0042797">
    <property type="term" value="P:tRNA transcription by RNA polymerase III"/>
    <property type="evidence" value="ECO:0007669"/>
    <property type="project" value="TreeGrafter"/>
</dbReference>
<dbReference type="EMBL" id="BTGB01000002">
    <property type="protein sequence ID" value="GMM45357.1"/>
    <property type="molecule type" value="Genomic_DNA"/>
</dbReference>
<feature type="compositionally biased region" description="Polar residues" evidence="5">
    <location>
        <begin position="94"/>
        <end position="110"/>
    </location>
</feature>
<sequence length="379" mass="41889">MSKRLDSITRPNTATGTGTTPTGVKPALKFKPKVVSRKSKEERENTSKINTPGVNKLAEKNSKRLANKKNGPGNKTNKKLSGTQLVISGPLSEGTISLGNSGNNMRSSSPGAGAFNPLLERLKSKNKDKSKIKKEENGKTNAFGNYNSDSDSDLDDNAIDMSKKTILENNENDVEIDQLDTDLFPVRAERNEHREYGEEIKTDNTIKTEFHNAGSTIPSEPVTRENTVGLDSKSRSQTPELMLGDINIHPNSTNEDDDGLHMNDYQEKQEIKQTQDDFINLSKSLKSLDMKNNSNNNLFFMQFPCSLPILEGGENGKIGKIQIHKSGKMTMKIGKVKFEILRGGSSDFVQEVVLIDSKNKYCYHVGGIKDKITAIPKII</sequence>
<evidence type="ECO:0000256" key="2">
    <source>
        <dbReference type="ARBA" id="ARBA00022478"/>
    </source>
</evidence>
<feature type="compositionally biased region" description="Basic and acidic residues" evidence="5">
    <location>
        <begin position="120"/>
        <end position="138"/>
    </location>
</feature>
<dbReference type="AlphaFoldDB" id="A0AAV5R2W6"/>
<evidence type="ECO:0000256" key="4">
    <source>
        <dbReference type="ARBA" id="ARBA00023242"/>
    </source>
</evidence>
<gene>
    <name evidence="6" type="ORF">DAPK24_019320</name>
</gene>
<feature type="compositionally biased region" description="Basic residues" evidence="5">
    <location>
        <begin position="28"/>
        <end position="37"/>
    </location>
</feature>
<accession>A0AAV5R2W6</accession>
<dbReference type="GO" id="GO:0005666">
    <property type="term" value="C:RNA polymerase III complex"/>
    <property type="evidence" value="ECO:0007669"/>
    <property type="project" value="InterPro"/>
</dbReference>
<comment type="caution">
    <text evidence="6">The sequence shown here is derived from an EMBL/GenBank/DDBJ whole genome shotgun (WGS) entry which is preliminary data.</text>
</comment>
<dbReference type="Proteomes" id="UP001378960">
    <property type="component" value="Unassembled WGS sequence"/>
</dbReference>
<feature type="region of interest" description="Disordered" evidence="5">
    <location>
        <begin position="1"/>
        <end position="149"/>
    </location>
</feature>
<dbReference type="PANTHER" id="PTHR13408:SF0">
    <property type="entry name" value="DNA-DIRECTED RNA POLYMERASE III SUBUNIT RPC4"/>
    <property type="match status" value="1"/>
</dbReference>
<evidence type="ECO:0000313" key="6">
    <source>
        <dbReference type="EMBL" id="GMM45357.1"/>
    </source>
</evidence>
<feature type="compositionally biased region" description="Low complexity" evidence="5">
    <location>
        <begin position="13"/>
        <end position="23"/>
    </location>
</feature>
<keyword evidence="7" id="KW-1185">Reference proteome</keyword>
<dbReference type="Pfam" id="PF05132">
    <property type="entry name" value="RNA_pol_Rpc4"/>
    <property type="match status" value="1"/>
</dbReference>
<keyword evidence="3" id="KW-0804">Transcription</keyword>
<keyword evidence="4" id="KW-0539">Nucleus</keyword>
<evidence type="ECO:0000313" key="7">
    <source>
        <dbReference type="Proteomes" id="UP001378960"/>
    </source>
</evidence>
<organism evidence="6 7">
    <name type="scientific">Pichia kluyveri</name>
    <name type="common">Yeast</name>
    <dbReference type="NCBI Taxonomy" id="36015"/>
    <lineage>
        <taxon>Eukaryota</taxon>
        <taxon>Fungi</taxon>
        <taxon>Dikarya</taxon>
        <taxon>Ascomycota</taxon>
        <taxon>Saccharomycotina</taxon>
        <taxon>Pichiomycetes</taxon>
        <taxon>Pichiales</taxon>
        <taxon>Pichiaceae</taxon>
        <taxon>Pichia</taxon>
    </lineage>
</organism>
<protein>
    <submittedName>
        <fullName evidence="6">DNA-directed RNA polymerase III subunit C53</fullName>
    </submittedName>
</protein>
<dbReference type="InterPro" id="IPR007811">
    <property type="entry name" value="RPC4"/>
</dbReference>